<dbReference type="InterPro" id="IPR024079">
    <property type="entry name" value="MetalloPept_cat_dom_sf"/>
</dbReference>
<dbReference type="EC" id="3.4.24.-" evidence="2"/>
<dbReference type="OrthoDB" id="6061307at2759"/>
<dbReference type="PROSITE" id="PS51864">
    <property type="entry name" value="ASTACIN"/>
    <property type="match status" value="1"/>
</dbReference>
<proteinExistence type="predicted"/>
<keyword evidence="1 2" id="KW-0645">Protease</keyword>
<gene>
    <name evidence="4" type="ORF">DILT_LOCUS5357</name>
</gene>
<keyword evidence="1 2" id="KW-0482">Metalloprotease</keyword>
<dbReference type="InterPro" id="IPR001506">
    <property type="entry name" value="Peptidase_M12A"/>
</dbReference>
<dbReference type="Gene3D" id="3.40.390.10">
    <property type="entry name" value="Collagenase (Catalytic Domain)"/>
    <property type="match status" value="1"/>
</dbReference>
<evidence type="ECO:0000256" key="2">
    <source>
        <dbReference type="RuleBase" id="RU361183"/>
    </source>
</evidence>
<dbReference type="Proteomes" id="UP000281553">
    <property type="component" value="Unassembled WGS sequence"/>
</dbReference>
<keyword evidence="1 2" id="KW-0862">Zinc</keyword>
<evidence type="ECO:0000256" key="1">
    <source>
        <dbReference type="PROSITE-ProRule" id="PRU01211"/>
    </source>
</evidence>
<dbReference type="Pfam" id="PF01400">
    <property type="entry name" value="Astacin"/>
    <property type="match status" value="1"/>
</dbReference>
<dbReference type="PANTHER" id="PTHR10127:SF850">
    <property type="entry name" value="METALLOENDOPEPTIDASE"/>
    <property type="match status" value="1"/>
</dbReference>
<feature type="binding site" evidence="1">
    <location>
        <position position="26"/>
    </location>
    <ligand>
        <name>Zn(2+)</name>
        <dbReference type="ChEBI" id="CHEBI:29105"/>
        <note>catalytic</note>
    </ligand>
</feature>
<accession>A0A3P7NVH6</accession>
<organism evidence="4 5">
    <name type="scientific">Dibothriocephalus latus</name>
    <name type="common">Fish tapeworm</name>
    <name type="synonym">Diphyllobothrium latum</name>
    <dbReference type="NCBI Taxonomy" id="60516"/>
    <lineage>
        <taxon>Eukaryota</taxon>
        <taxon>Metazoa</taxon>
        <taxon>Spiralia</taxon>
        <taxon>Lophotrochozoa</taxon>
        <taxon>Platyhelminthes</taxon>
        <taxon>Cestoda</taxon>
        <taxon>Eucestoda</taxon>
        <taxon>Diphyllobothriidea</taxon>
        <taxon>Diphyllobothriidae</taxon>
        <taxon>Dibothriocephalus</taxon>
    </lineage>
</organism>
<feature type="binding site" evidence="1">
    <location>
        <position position="16"/>
    </location>
    <ligand>
        <name>Zn(2+)</name>
        <dbReference type="ChEBI" id="CHEBI:29105"/>
        <note>catalytic</note>
    </ligand>
</feature>
<protein>
    <recommendedName>
        <fullName evidence="2">Metalloendopeptidase</fullName>
        <ecNumber evidence="2">3.4.24.-</ecNumber>
    </recommendedName>
</protein>
<comment type="cofactor">
    <cofactor evidence="1 2">
        <name>Zn(2+)</name>
        <dbReference type="ChEBI" id="CHEBI:29105"/>
    </cofactor>
    <text evidence="1 2">Binds 1 zinc ion per subunit.</text>
</comment>
<dbReference type="SUPFAM" id="SSF55486">
    <property type="entry name" value="Metalloproteases ('zincins'), catalytic domain"/>
    <property type="match status" value="1"/>
</dbReference>
<evidence type="ECO:0000313" key="5">
    <source>
        <dbReference type="Proteomes" id="UP000281553"/>
    </source>
</evidence>
<feature type="binding site" evidence="1">
    <location>
        <position position="20"/>
    </location>
    <ligand>
        <name>Zn(2+)</name>
        <dbReference type="ChEBI" id="CHEBI:29105"/>
        <note>catalytic</note>
    </ligand>
</feature>
<evidence type="ECO:0000259" key="3">
    <source>
        <dbReference type="PROSITE" id="PS51864"/>
    </source>
</evidence>
<dbReference type="PANTHER" id="PTHR10127">
    <property type="entry name" value="DISCOIDIN, CUB, EGF, LAMININ , AND ZINC METALLOPROTEASE DOMAIN CONTAINING"/>
    <property type="match status" value="1"/>
</dbReference>
<feature type="domain" description="Peptidase M12A" evidence="3">
    <location>
        <begin position="1"/>
        <end position="121"/>
    </location>
</feature>
<dbReference type="GO" id="GO:0008270">
    <property type="term" value="F:zinc ion binding"/>
    <property type="evidence" value="ECO:0007669"/>
    <property type="project" value="UniProtKB-UniRule"/>
</dbReference>
<keyword evidence="5" id="KW-1185">Reference proteome</keyword>
<dbReference type="GO" id="GO:0006508">
    <property type="term" value="P:proteolysis"/>
    <property type="evidence" value="ECO:0007669"/>
    <property type="project" value="UniProtKB-KW"/>
</dbReference>
<reference evidence="4 5" key="1">
    <citation type="submission" date="2018-11" db="EMBL/GenBank/DDBJ databases">
        <authorList>
            <consortium name="Pathogen Informatics"/>
        </authorList>
    </citation>
    <scope>NUCLEOTIDE SEQUENCE [LARGE SCALE GENOMIC DNA]</scope>
</reference>
<dbReference type="GO" id="GO:0004222">
    <property type="term" value="F:metalloendopeptidase activity"/>
    <property type="evidence" value="ECO:0007669"/>
    <property type="project" value="UniProtKB-UniRule"/>
</dbReference>
<comment type="caution">
    <text evidence="1">Lacks conserved residue(s) required for the propagation of feature annotation.</text>
</comment>
<sequence length="153" mass="17571">MVSIGPNCAEVGIVMHELGHALGFYHEQSRPDRDKYVEIIEENIIPFKRDQFEMKDVAQVDSLGEPYDFNSVMHYTADAFVMPNKTEVMRRKPCCPGSTMGWQGKLSPSDIRQTNLLYKCHCKLHFFLKVKIGIYIIKVSFQLLDSLSLKNVN</sequence>
<dbReference type="PRINTS" id="PR00480">
    <property type="entry name" value="ASTACIN"/>
</dbReference>
<keyword evidence="1 2" id="KW-0479">Metal-binding</keyword>
<keyword evidence="1 2" id="KW-0378">Hydrolase</keyword>
<dbReference type="EMBL" id="UYRU01047251">
    <property type="protein sequence ID" value="VDN09526.1"/>
    <property type="molecule type" value="Genomic_DNA"/>
</dbReference>
<evidence type="ECO:0000313" key="4">
    <source>
        <dbReference type="EMBL" id="VDN09526.1"/>
    </source>
</evidence>
<dbReference type="AlphaFoldDB" id="A0A3P7NVH6"/>
<feature type="active site" evidence="1">
    <location>
        <position position="17"/>
    </location>
</feature>
<name>A0A3P7NVH6_DIBLA</name>